<accession>W1DQF9</accession>
<name>W1DQF9_KLEPN</name>
<keyword evidence="2" id="KW-1185">Reference proteome</keyword>
<evidence type="ECO:0000313" key="2">
    <source>
        <dbReference type="Proteomes" id="UP000019183"/>
    </source>
</evidence>
<proteinExistence type="predicted"/>
<protein>
    <submittedName>
        <fullName evidence="1">Uncharacterized protein</fullName>
    </submittedName>
</protein>
<evidence type="ECO:0000313" key="1">
    <source>
        <dbReference type="EMBL" id="CDL10344.1"/>
    </source>
</evidence>
<dbReference type="EMBL" id="CBWK010000476">
    <property type="protein sequence ID" value="CDL10344.1"/>
    <property type="molecule type" value="Genomic_DNA"/>
</dbReference>
<reference evidence="1" key="1">
    <citation type="submission" date="2013-10" db="EMBL/GenBank/DDBJ databases">
        <title>Antibiotic resistance diversity of beta-lactamase producers in the General Hospital Vienna.</title>
        <authorList>
            <person name="Barisic I."/>
            <person name="Mitteregger D."/>
            <person name="Hirschl A.M."/>
            <person name="Noehammer C."/>
            <person name="Wiesinger-Mayr H."/>
        </authorList>
    </citation>
    <scope>NUCLEOTIDE SEQUENCE [LARGE SCALE GENOMIC DNA]</scope>
    <source>
        <strain evidence="1">IS43</strain>
    </source>
</reference>
<dbReference type="Proteomes" id="UP000019183">
    <property type="component" value="Unassembled WGS sequence"/>
</dbReference>
<comment type="caution">
    <text evidence="1">The sequence shown here is derived from an EMBL/GenBank/DDBJ whole genome shotgun (WGS) entry which is preliminary data.</text>
</comment>
<sequence>MGKMKAGMGGGLPRVDTAKDNAQARRKDIANHVFSGCMAKT</sequence>
<dbReference type="AlphaFoldDB" id="W1DQF9"/>
<organism evidence="1 2">
    <name type="scientific">Klebsiella pneumoniae IS43</name>
    <dbReference type="NCBI Taxonomy" id="1432552"/>
    <lineage>
        <taxon>Bacteria</taxon>
        <taxon>Pseudomonadati</taxon>
        <taxon>Pseudomonadota</taxon>
        <taxon>Gammaproteobacteria</taxon>
        <taxon>Enterobacterales</taxon>
        <taxon>Enterobacteriaceae</taxon>
        <taxon>Klebsiella/Raoultella group</taxon>
        <taxon>Klebsiella</taxon>
        <taxon>Klebsiella pneumoniae complex</taxon>
    </lineage>
</organism>